<gene>
    <name evidence="1" type="ORF">SAMN05421543_11044</name>
</gene>
<organism evidence="1 2">
    <name type="scientific">Alicyclobacillus macrosporangiidus</name>
    <dbReference type="NCBI Taxonomy" id="392015"/>
    <lineage>
        <taxon>Bacteria</taxon>
        <taxon>Bacillati</taxon>
        <taxon>Bacillota</taxon>
        <taxon>Bacilli</taxon>
        <taxon>Bacillales</taxon>
        <taxon>Alicyclobacillaceae</taxon>
        <taxon>Alicyclobacillus</taxon>
    </lineage>
</organism>
<accession>A0A1I7JI30</accession>
<dbReference type="Proteomes" id="UP000183508">
    <property type="component" value="Unassembled WGS sequence"/>
</dbReference>
<protein>
    <submittedName>
        <fullName evidence="1">Uncharacterized protein</fullName>
    </submittedName>
</protein>
<sequence>MIKRRQQQIAVAVNVKHGFGRVVGCDGVSVARFYRNLLEERTQAFRLSRQFLFKLHMVNTEGDDPMKKRRKVIKIILFPGQKVLVEARKKKRRRLSL</sequence>
<proteinExistence type="predicted"/>
<reference evidence="2" key="1">
    <citation type="submission" date="2016-10" db="EMBL/GenBank/DDBJ databases">
        <authorList>
            <person name="Varghese N."/>
        </authorList>
    </citation>
    <scope>NUCLEOTIDE SEQUENCE [LARGE SCALE GENOMIC DNA]</scope>
    <source>
        <strain evidence="2">DSM 17980</strain>
    </source>
</reference>
<evidence type="ECO:0000313" key="1">
    <source>
        <dbReference type="EMBL" id="SFU84845.1"/>
    </source>
</evidence>
<dbReference type="EMBL" id="FPBV01000010">
    <property type="protein sequence ID" value="SFU84845.1"/>
    <property type="molecule type" value="Genomic_DNA"/>
</dbReference>
<dbReference type="AlphaFoldDB" id="A0A1I7JI30"/>
<keyword evidence="2" id="KW-1185">Reference proteome</keyword>
<evidence type="ECO:0000313" key="2">
    <source>
        <dbReference type="Proteomes" id="UP000183508"/>
    </source>
</evidence>
<name>A0A1I7JI30_9BACL</name>